<proteinExistence type="predicted"/>
<accession>Q6AEG4</accession>
<dbReference type="SUPFAM" id="SSF52266">
    <property type="entry name" value="SGNH hydrolase"/>
    <property type="match status" value="1"/>
</dbReference>
<feature type="region of interest" description="Disordered" evidence="1">
    <location>
        <begin position="274"/>
        <end position="307"/>
    </location>
</feature>
<dbReference type="AlphaFoldDB" id="Q6AEG4"/>
<dbReference type="CDD" id="cd01832">
    <property type="entry name" value="SGNH_hydrolase_like_1"/>
    <property type="match status" value="1"/>
</dbReference>
<evidence type="ECO:0000313" key="4">
    <source>
        <dbReference type="Proteomes" id="UP000001306"/>
    </source>
</evidence>
<dbReference type="Proteomes" id="UP000001306">
    <property type="component" value="Chromosome"/>
</dbReference>
<evidence type="ECO:0000313" key="3">
    <source>
        <dbReference type="EMBL" id="AAT89232.1"/>
    </source>
</evidence>
<sequence length="307" mass="33206">MYVRRIPGGHWGMPPRRPIAARATDNRLVSRTVFTRYVALGDSITEGLCDAAPGRTGSWLGWADRLAGILDVDARLSGGTVEFANLAVRGRRIGDVVDEQIPEAVRLRPDLVSVLIGGNDLMSPAADPDALAAKLSDGVGWLRATGATVLLANLFDPQFAFFFKPFRGRAAVFSANIWSIARDHRAQVLDIWGVREFQDPGMWAADRMHLSARGNRLLASRVAQTLGVPSAESTATDGAGPFEPEPADVPFRTWLRVYALPWAVRRVRRVSLGDGRGPKWPEPLPVGALLPRSPGFGSPPQALGGPH</sequence>
<dbReference type="HOGENOM" id="CLU_069365_1_0_11"/>
<gene>
    <name evidence="3" type="ordered locus">Lxx14160</name>
</gene>
<reference evidence="3 4" key="1">
    <citation type="journal article" date="2004" name="Mol. Plant Microbe Interact.">
        <title>The genome sequence of the Gram-positive sugarcane pathogen Leifsonia xyli subsp. xyli.</title>
        <authorList>
            <person name="Monteiro-Vitorello C.B."/>
            <person name="Camargo L.E.A."/>
            <person name="Van Sluys M.A."/>
            <person name="Kitajima J.P."/>
            <person name="Truffi D."/>
            <person name="do Amaral A.M."/>
            <person name="Harakava R."/>
            <person name="de Oliveira J.C.F."/>
            <person name="Wood D."/>
            <person name="de Oliveira M.C."/>
            <person name="Miyaki C.Y."/>
            <person name="Takita M.A."/>
            <person name="da Silva A.C.R."/>
            <person name="Furlan L.R."/>
            <person name="Carraro D.M."/>
            <person name="Camarotte G."/>
            <person name="Almeida N.F. Jr."/>
            <person name="Carrer H."/>
            <person name="Coutinho L.L."/>
            <person name="El-Dorry H.A."/>
            <person name="Ferro M.I.T."/>
            <person name="Gagliardi P.R."/>
            <person name="Giglioti E."/>
            <person name="Goldman M.H.S."/>
            <person name="Goldman G.H."/>
            <person name="Kimura E.T."/>
            <person name="Ferro E.S."/>
            <person name="Kuramae E.E."/>
            <person name="Lemos E.G.M."/>
            <person name="Lemos M.V.F."/>
            <person name="Mauro S.M.Z."/>
            <person name="Machado M.A."/>
            <person name="Marino C.L."/>
            <person name="Menck C.F."/>
            <person name="Nunes L.R."/>
            <person name="Oliveira R.C."/>
            <person name="Pereira G.G."/>
            <person name="Siqueira W."/>
            <person name="de Souza A.A."/>
            <person name="Tsai S.M."/>
            <person name="Zanca A.S."/>
            <person name="Simpson A.J.G."/>
            <person name="Brumbley S.M."/>
            <person name="Setubal J.C."/>
        </authorList>
    </citation>
    <scope>NUCLEOTIDE SEQUENCE [LARGE SCALE GENOMIC DNA]</scope>
    <source>
        <strain evidence="3 4">CTCB07</strain>
    </source>
</reference>
<dbReference type="STRING" id="281090.Lxx14160"/>
<organism evidence="3 4">
    <name type="scientific">Leifsonia xyli subsp. xyli (strain CTCB07)</name>
    <dbReference type="NCBI Taxonomy" id="281090"/>
    <lineage>
        <taxon>Bacteria</taxon>
        <taxon>Bacillati</taxon>
        <taxon>Actinomycetota</taxon>
        <taxon>Actinomycetes</taxon>
        <taxon>Micrococcales</taxon>
        <taxon>Microbacteriaceae</taxon>
        <taxon>Leifsonia</taxon>
    </lineage>
</organism>
<dbReference type="InterPro" id="IPR036514">
    <property type="entry name" value="SGNH_hydro_sf"/>
</dbReference>
<keyword evidence="4" id="KW-1185">Reference proteome</keyword>
<dbReference type="EMBL" id="AE016822">
    <property type="protein sequence ID" value="AAT89232.1"/>
    <property type="molecule type" value="Genomic_DNA"/>
</dbReference>
<dbReference type="PANTHER" id="PTHR43784">
    <property type="entry name" value="GDSL-LIKE LIPASE/ACYLHYDROLASE, PUTATIVE (AFU_ORTHOLOGUE AFUA_2G00820)-RELATED"/>
    <property type="match status" value="1"/>
</dbReference>
<evidence type="ECO:0000256" key="1">
    <source>
        <dbReference type="SAM" id="MobiDB-lite"/>
    </source>
</evidence>
<dbReference type="InterPro" id="IPR013830">
    <property type="entry name" value="SGNH_hydro"/>
</dbReference>
<dbReference type="InterPro" id="IPR053140">
    <property type="entry name" value="GDSL_Rv0518-like"/>
</dbReference>
<protein>
    <recommendedName>
        <fullName evidence="2">SGNH hydrolase-type esterase domain-containing protein</fullName>
    </recommendedName>
</protein>
<dbReference type="Pfam" id="PF13472">
    <property type="entry name" value="Lipase_GDSL_2"/>
    <property type="match status" value="1"/>
</dbReference>
<feature type="domain" description="SGNH hydrolase-type esterase" evidence="2">
    <location>
        <begin position="39"/>
        <end position="217"/>
    </location>
</feature>
<dbReference type="eggNOG" id="COG2755">
    <property type="taxonomic scope" value="Bacteria"/>
</dbReference>
<dbReference type="Gene3D" id="3.40.50.1110">
    <property type="entry name" value="SGNH hydrolase"/>
    <property type="match status" value="1"/>
</dbReference>
<dbReference type="PANTHER" id="PTHR43784:SF2">
    <property type="entry name" value="GDSL-LIKE LIPASE_ACYLHYDROLASE, PUTATIVE (AFU_ORTHOLOGUE AFUA_2G00820)-RELATED"/>
    <property type="match status" value="1"/>
</dbReference>
<evidence type="ECO:0000259" key="2">
    <source>
        <dbReference type="Pfam" id="PF13472"/>
    </source>
</evidence>
<name>Q6AEG4_LEIXX</name>
<dbReference type="KEGG" id="lxx:Lxx14160"/>